<evidence type="ECO:0000313" key="3">
    <source>
        <dbReference type="Proteomes" id="UP001642409"/>
    </source>
</evidence>
<accession>A0AA86NYA3</accession>
<dbReference type="AlphaFoldDB" id="A0AA86NYA3"/>
<evidence type="ECO:0000313" key="1">
    <source>
        <dbReference type="EMBL" id="CAI9927558.1"/>
    </source>
</evidence>
<dbReference type="EMBL" id="CAXDID020000597">
    <property type="protein sequence ID" value="CAL6105470.1"/>
    <property type="molecule type" value="Genomic_DNA"/>
</dbReference>
<gene>
    <name evidence="1" type="ORF">HINF_LOCUS15203</name>
    <name evidence="2" type="ORF">HINF_LOCUS73277</name>
</gene>
<organism evidence="1">
    <name type="scientific">Hexamita inflata</name>
    <dbReference type="NCBI Taxonomy" id="28002"/>
    <lineage>
        <taxon>Eukaryota</taxon>
        <taxon>Metamonada</taxon>
        <taxon>Diplomonadida</taxon>
        <taxon>Hexamitidae</taxon>
        <taxon>Hexamitinae</taxon>
        <taxon>Hexamita</taxon>
    </lineage>
</organism>
<dbReference type="Proteomes" id="UP001642409">
    <property type="component" value="Unassembled WGS sequence"/>
</dbReference>
<reference evidence="2 3" key="2">
    <citation type="submission" date="2024-07" db="EMBL/GenBank/DDBJ databases">
        <authorList>
            <person name="Akdeniz Z."/>
        </authorList>
    </citation>
    <scope>NUCLEOTIDE SEQUENCE [LARGE SCALE GENOMIC DNA]</scope>
</reference>
<sequence length="109" mass="13463">MITSFKFTQKLHRASFLNQNQSKHQRKPYKRLYHNKQRKLNRKFHLKINFFTQSFQLVRSTQQQSQRCFKKSYKKFRRFSETVSRKRNIVKAKRRMPINENCMDTSIDS</sequence>
<name>A0AA86NYA3_9EUKA</name>
<reference evidence="1" key="1">
    <citation type="submission" date="2023-06" db="EMBL/GenBank/DDBJ databases">
        <authorList>
            <person name="Kurt Z."/>
        </authorList>
    </citation>
    <scope>NUCLEOTIDE SEQUENCE</scope>
</reference>
<proteinExistence type="predicted"/>
<evidence type="ECO:0000313" key="2">
    <source>
        <dbReference type="EMBL" id="CAL6105470.1"/>
    </source>
</evidence>
<comment type="caution">
    <text evidence="1">The sequence shown here is derived from an EMBL/GenBank/DDBJ whole genome shotgun (WGS) entry which is preliminary data.</text>
</comment>
<dbReference type="EMBL" id="CATOUU010000381">
    <property type="protein sequence ID" value="CAI9927558.1"/>
    <property type="molecule type" value="Genomic_DNA"/>
</dbReference>
<protein>
    <submittedName>
        <fullName evidence="2">Hypothetical_protein</fullName>
    </submittedName>
</protein>
<keyword evidence="3" id="KW-1185">Reference proteome</keyword>